<organism evidence="3 4">
    <name type="scientific">Vibrio bivalvicida</name>
    <dbReference type="NCBI Taxonomy" id="1276888"/>
    <lineage>
        <taxon>Bacteria</taxon>
        <taxon>Pseudomonadati</taxon>
        <taxon>Pseudomonadota</taxon>
        <taxon>Gammaproteobacteria</taxon>
        <taxon>Vibrionales</taxon>
        <taxon>Vibrionaceae</taxon>
        <taxon>Vibrio</taxon>
        <taxon>Vibrio oreintalis group</taxon>
    </lineage>
</organism>
<sequence>MNKIQTFGLGAATLLSTGAFAEDGASSTVSTVISSFQTDAITSVTAIGIAMITVGAVAIGFKWAKAALFI</sequence>
<keyword evidence="4" id="KW-1185">Reference proteome</keyword>
<feature type="chain" id="PRO_5046358014" evidence="2">
    <location>
        <begin position="22"/>
        <end position="70"/>
    </location>
</feature>
<feature type="signal peptide" evidence="2">
    <location>
        <begin position="1"/>
        <end position="21"/>
    </location>
</feature>
<evidence type="ECO:0000313" key="4">
    <source>
        <dbReference type="Proteomes" id="UP001569151"/>
    </source>
</evidence>
<name>A0ABV4MMX2_9VIBR</name>
<proteinExistence type="predicted"/>
<reference evidence="3 4" key="1">
    <citation type="submission" date="2024-06" db="EMBL/GenBank/DDBJ databases">
        <authorList>
            <person name="Steensen K."/>
            <person name="Seneca J."/>
            <person name="Bartlau N."/>
            <person name="Yu A.X."/>
            <person name="Polz M.F."/>
        </authorList>
    </citation>
    <scope>NUCLEOTIDE SEQUENCE [LARGE SCALE GENOMIC DNA]</scope>
    <source>
        <strain evidence="3 4">1F146</strain>
    </source>
</reference>
<comment type="caution">
    <text evidence="3">The sequence shown here is derived from an EMBL/GenBank/DDBJ whole genome shotgun (WGS) entry which is preliminary data.</text>
</comment>
<feature type="transmembrane region" description="Helical" evidence="1">
    <location>
        <begin position="40"/>
        <end position="61"/>
    </location>
</feature>
<evidence type="ECO:0000256" key="2">
    <source>
        <dbReference type="SAM" id="SignalP"/>
    </source>
</evidence>
<dbReference type="Proteomes" id="UP001569151">
    <property type="component" value="Unassembled WGS sequence"/>
</dbReference>
<dbReference type="RefSeq" id="WP_371720068.1">
    <property type="nucleotide sequence ID" value="NZ_JBGOOF010000039.1"/>
</dbReference>
<keyword evidence="1" id="KW-1133">Transmembrane helix</keyword>
<protein>
    <submittedName>
        <fullName evidence="3">Uncharacterized protein</fullName>
    </submittedName>
</protein>
<keyword evidence="1" id="KW-0472">Membrane</keyword>
<dbReference type="EMBL" id="JBGOOS010000036">
    <property type="protein sequence ID" value="MEZ8210860.1"/>
    <property type="molecule type" value="Genomic_DNA"/>
</dbReference>
<keyword evidence="1" id="KW-0812">Transmembrane</keyword>
<evidence type="ECO:0000313" key="3">
    <source>
        <dbReference type="EMBL" id="MEZ8210860.1"/>
    </source>
</evidence>
<keyword evidence="2" id="KW-0732">Signal</keyword>
<evidence type="ECO:0000256" key="1">
    <source>
        <dbReference type="SAM" id="Phobius"/>
    </source>
</evidence>
<gene>
    <name evidence="3" type="ORF">ACED39_19010</name>
</gene>
<accession>A0ABV4MMX2</accession>